<keyword evidence="3" id="KW-0515">Mutator protein</keyword>
<comment type="similarity">
    <text evidence="2 17">Belongs to the Nudix hydrolase family.</text>
</comment>
<dbReference type="PROSITE" id="PS00893">
    <property type="entry name" value="NUDIX_BOX"/>
    <property type="match status" value="1"/>
</dbReference>
<dbReference type="Proteomes" id="UP000756860">
    <property type="component" value="Unassembled WGS sequence"/>
</dbReference>
<dbReference type="PANTHER" id="PTHR47707">
    <property type="entry name" value="8-OXO-DGTP DIPHOSPHATASE"/>
    <property type="match status" value="1"/>
</dbReference>
<evidence type="ECO:0000256" key="5">
    <source>
        <dbReference type="ARBA" id="ARBA00022723"/>
    </source>
</evidence>
<evidence type="ECO:0000256" key="1">
    <source>
        <dbReference type="ARBA" id="ARBA00001946"/>
    </source>
</evidence>
<evidence type="ECO:0000256" key="2">
    <source>
        <dbReference type="ARBA" id="ARBA00005582"/>
    </source>
</evidence>
<keyword evidence="4" id="KW-0235">DNA replication</keyword>
<dbReference type="InterPro" id="IPR000086">
    <property type="entry name" value="NUDIX_hydrolase_dom"/>
</dbReference>
<evidence type="ECO:0000313" key="20">
    <source>
        <dbReference type="Proteomes" id="UP000756860"/>
    </source>
</evidence>
<evidence type="ECO:0000259" key="18">
    <source>
        <dbReference type="PROSITE" id="PS51462"/>
    </source>
</evidence>
<evidence type="ECO:0000256" key="16">
    <source>
        <dbReference type="ARBA" id="ARBA00042798"/>
    </source>
</evidence>
<gene>
    <name evidence="19" type="ORF">KI810_12400</name>
</gene>
<proteinExistence type="inferred from homology"/>
<dbReference type="PRINTS" id="PR00502">
    <property type="entry name" value="NUDIXFAMILY"/>
</dbReference>
<dbReference type="InterPro" id="IPR015797">
    <property type="entry name" value="NUDIX_hydrolase-like_dom_sf"/>
</dbReference>
<keyword evidence="20" id="KW-1185">Reference proteome</keyword>
<evidence type="ECO:0000256" key="9">
    <source>
        <dbReference type="ARBA" id="ARBA00023204"/>
    </source>
</evidence>
<keyword evidence="9" id="KW-0234">DNA repair</keyword>
<keyword evidence="6" id="KW-0227">DNA damage</keyword>
<feature type="domain" description="Nudix hydrolase" evidence="18">
    <location>
        <begin position="1"/>
        <end position="127"/>
    </location>
</feature>
<dbReference type="InterPro" id="IPR020084">
    <property type="entry name" value="NUDIX_hydrolase_CS"/>
</dbReference>
<comment type="caution">
    <text evidence="19">The sequence shown here is derived from an EMBL/GenBank/DDBJ whole genome shotgun (WGS) entry which is preliminary data.</text>
</comment>
<dbReference type="RefSeq" id="WP_214175862.1">
    <property type="nucleotide sequence ID" value="NZ_JAHCVK010000005.1"/>
</dbReference>
<reference evidence="19 20" key="1">
    <citation type="submission" date="2021-05" db="EMBL/GenBank/DDBJ databases">
        <title>The draft genome of Geobacter luticola JCM 17780.</title>
        <authorList>
            <person name="Xu Z."/>
            <person name="Masuda Y."/>
            <person name="Itoh H."/>
            <person name="Senoo K."/>
        </authorList>
    </citation>
    <scope>NUCLEOTIDE SEQUENCE [LARGE SCALE GENOMIC DNA]</scope>
    <source>
        <strain evidence="19 20">JCM 17780</strain>
    </source>
</reference>
<dbReference type="SUPFAM" id="SSF55811">
    <property type="entry name" value="Nudix"/>
    <property type="match status" value="1"/>
</dbReference>
<evidence type="ECO:0000256" key="17">
    <source>
        <dbReference type="RuleBase" id="RU003476"/>
    </source>
</evidence>
<dbReference type="PANTHER" id="PTHR47707:SF1">
    <property type="entry name" value="NUDIX HYDROLASE FAMILY PROTEIN"/>
    <property type="match status" value="1"/>
</dbReference>
<dbReference type="EMBL" id="JAHCVK010000005">
    <property type="protein sequence ID" value="MBT0653862.1"/>
    <property type="molecule type" value="Genomic_DNA"/>
</dbReference>
<dbReference type="CDD" id="cd03425">
    <property type="entry name" value="NUDIX_MutT_NudA_like"/>
    <property type="match status" value="1"/>
</dbReference>
<keyword evidence="7 17" id="KW-0378">Hydrolase</keyword>
<dbReference type="InterPro" id="IPR047127">
    <property type="entry name" value="MutT-like"/>
</dbReference>
<dbReference type="InterPro" id="IPR020476">
    <property type="entry name" value="Nudix_hydrolase"/>
</dbReference>
<evidence type="ECO:0000256" key="14">
    <source>
        <dbReference type="ARBA" id="ARBA00041592"/>
    </source>
</evidence>
<evidence type="ECO:0000256" key="11">
    <source>
        <dbReference type="ARBA" id="ARBA00036904"/>
    </source>
</evidence>
<dbReference type="Pfam" id="PF00293">
    <property type="entry name" value="NUDIX"/>
    <property type="match status" value="1"/>
</dbReference>
<dbReference type="EC" id="3.6.1.55" evidence="12"/>
<evidence type="ECO:0000256" key="3">
    <source>
        <dbReference type="ARBA" id="ARBA00022457"/>
    </source>
</evidence>
<evidence type="ECO:0000256" key="7">
    <source>
        <dbReference type="ARBA" id="ARBA00022801"/>
    </source>
</evidence>
<evidence type="ECO:0000256" key="4">
    <source>
        <dbReference type="ARBA" id="ARBA00022705"/>
    </source>
</evidence>
<dbReference type="Gene3D" id="3.90.79.10">
    <property type="entry name" value="Nucleoside Triphosphate Pyrophosphohydrolase"/>
    <property type="match status" value="1"/>
</dbReference>
<sequence length="137" mass="15661">MHPLLVTAALIEHGGNVLLTRRRADVPYPNLWEFPGGKLEPGEDPRTCIVREIFEELGITVTAGAVFDVIYHRYPERTVLVLVYRCHWTSGEITDLEVAEHRWVRPSDLAGYRLLPADMPLAERISREFGHEDTSRL</sequence>
<evidence type="ECO:0000256" key="15">
    <source>
        <dbReference type="ARBA" id="ARBA00041979"/>
    </source>
</evidence>
<dbReference type="PROSITE" id="PS51462">
    <property type="entry name" value="NUDIX"/>
    <property type="match status" value="1"/>
</dbReference>
<keyword evidence="8" id="KW-0460">Magnesium</keyword>
<comment type="catalytic activity">
    <reaction evidence="11">
        <text>8-oxo-GTP + H2O = 8-oxo-GMP + diphosphate + H(+)</text>
        <dbReference type="Rhea" id="RHEA:67616"/>
        <dbReference type="ChEBI" id="CHEBI:15377"/>
        <dbReference type="ChEBI" id="CHEBI:15378"/>
        <dbReference type="ChEBI" id="CHEBI:33019"/>
        <dbReference type="ChEBI" id="CHEBI:143553"/>
        <dbReference type="ChEBI" id="CHEBI:145694"/>
    </reaction>
</comment>
<evidence type="ECO:0000313" key="19">
    <source>
        <dbReference type="EMBL" id="MBT0653862.1"/>
    </source>
</evidence>
<name>A0ABS5SI60_9BACT</name>
<protein>
    <recommendedName>
        <fullName evidence="13">8-oxo-dGTP diphosphatase</fullName>
        <ecNumber evidence="12">3.6.1.55</ecNumber>
    </recommendedName>
    <alternativeName>
        <fullName evidence="16">7,8-dihydro-8-oxoguanine-triphosphatase</fullName>
    </alternativeName>
    <alternativeName>
        <fullName evidence="15">Mutator protein MutT</fullName>
    </alternativeName>
    <alternativeName>
        <fullName evidence="14">dGTP pyrophosphohydrolase</fullName>
    </alternativeName>
</protein>
<keyword evidence="5" id="KW-0479">Metal-binding</keyword>
<evidence type="ECO:0000256" key="12">
    <source>
        <dbReference type="ARBA" id="ARBA00038905"/>
    </source>
</evidence>
<evidence type="ECO:0000256" key="13">
    <source>
        <dbReference type="ARBA" id="ARBA00040794"/>
    </source>
</evidence>
<evidence type="ECO:0000256" key="6">
    <source>
        <dbReference type="ARBA" id="ARBA00022763"/>
    </source>
</evidence>
<accession>A0ABS5SI60</accession>
<comment type="cofactor">
    <cofactor evidence="1">
        <name>Mg(2+)</name>
        <dbReference type="ChEBI" id="CHEBI:18420"/>
    </cofactor>
</comment>
<comment type="catalytic activity">
    <reaction evidence="10">
        <text>8-oxo-dGTP + H2O = 8-oxo-dGMP + diphosphate + H(+)</text>
        <dbReference type="Rhea" id="RHEA:31575"/>
        <dbReference type="ChEBI" id="CHEBI:15377"/>
        <dbReference type="ChEBI" id="CHEBI:15378"/>
        <dbReference type="ChEBI" id="CHEBI:33019"/>
        <dbReference type="ChEBI" id="CHEBI:63224"/>
        <dbReference type="ChEBI" id="CHEBI:77896"/>
        <dbReference type="EC" id="3.6.1.55"/>
    </reaction>
</comment>
<evidence type="ECO:0000256" key="8">
    <source>
        <dbReference type="ARBA" id="ARBA00022842"/>
    </source>
</evidence>
<evidence type="ECO:0000256" key="10">
    <source>
        <dbReference type="ARBA" id="ARBA00035861"/>
    </source>
</evidence>
<organism evidence="19 20">
    <name type="scientific">Geomobilimonas luticola</name>
    <dbReference type="NCBI Taxonomy" id="1114878"/>
    <lineage>
        <taxon>Bacteria</taxon>
        <taxon>Pseudomonadati</taxon>
        <taxon>Thermodesulfobacteriota</taxon>
        <taxon>Desulfuromonadia</taxon>
        <taxon>Geobacterales</taxon>
        <taxon>Geobacteraceae</taxon>
        <taxon>Geomobilimonas</taxon>
    </lineage>
</organism>